<protein>
    <submittedName>
        <fullName evidence="1">Uncharacterized protein</fullName>
    </submittedName>
</protein>
<organism evidence="1 2">
    <name type="scientific">Duncaniella dubosii</name>
    <dbReference type="NCBI Taxonomy" id="2518971"/>
    <lineage>
        <taxon>Bacteria</taxon>
        <taxon>Pseudomonadati</taxon>
        <taxon>Bacteroidota</taxon>
        <taxon>Bacteroidia</taxon>
        <taxon>Bacteroidales</taxon>
        <taxon>Muribaculaceae</taxon>
        <taxon>Duncaniella</taxon>
    </lineage>
</organism>
<dbReference type="AlphaFoldDB" id="A0A4P7W2S1"/>
<dbReference type="KEGG" id="ddb:E7747_07705"/>
<dbReference type="EMBL" id="CP039396">
    <property type="protein sequence ID" value="QCD42167.1"/>
    <property type="molecule type" value="Genomic_DNA"/>
</dbReference>
<accession>A0A4P7W2S1</accession>
<proteinExistence type="predicted"/>
<keyword evidence="2" id="KW-1185">Reference proteome</keyword>
<sequence>MSTVILNPPSPDLPVLTSALYSLRVSTDRPKLTVEIVRSPAAAHDIIFSTTLYPFDGIVEFTDIGTLIEERFRALGLMSDDIEIRFDDVAATFTALHCEYELPADFDPALSFLCASGHTIVHTGSAVSLAHLPDGPATYRVRLVGFDAAGSLTSAERTFTRTPGADHLSFAVSDIIGFAAATPAGDNAPVEKAAYFTVSHGRRQKLFYIVDHPFYLTFRFRNIFNAVEYLDIVGTVSRKTIFDRETAVCSDRFTQYNRTSERTYEVQTAPLTVAQAGEIEQLIGSRDISLCTSIEECPVIITDHTLEADNSDDTLTSLKFTFRFPGSVHVSPWMKWEDSCPVAHTYSHRNLQPNSPDTGTVRKPPSTAMKKAIHISQARAMLDRGERVSLRVVTVKGRLIEFSDIISLSFDRYKGTRSVKSVRSGEIRTIHDVCIIGIDDFDVYL</sequence>
<reference evidence="2" key="1">
    <citation type="submission" date="2019-02" db="EMBL/GenBank/DDBJ databases">
        <title>Isolation and identification of novel species under the genus Muribaculum.</title>
        <authorList>
            <person name="Miyake S."/>
            <person name="Ding Y."/>
            <person name="Low A."/>
            <person name="Soh M."/>
            <person name="Seedorf H."/>
        </authorList>
    </citation>
    <scope>NUCLEOTIDE SEQUENCE [LARGE SCALE GENOMIC DNA]</scope>
    <source>
        <strain evidence="2">H5</strain>
    </source>
</reference>
<evidence type="ECO:0000313" key="1">
    <source>
        <dbReference type="EMBL" id="QCD42167.1"/>
    </source>
</evidence>
<dbReference type="RefSeq" id="WP_136415172.1">
    <property type="nucleotide sequence ID" value="NZ_CP039396.1"/>
</dbReference>
<dbReference type="Proteomes" id="UP000297149">
    <property type="component" value="Chromosome"/>
</dbReference>
<gene>
    <name evidence="1" type="ORF">E7747_07705</name>
</gene>
<evidence type="ECO:0000313" key="2">
    <source>
        <dbReference type="Proteomes" id="UP000297149"/>
    </source>
</evidence>
<name>A0A4P7W2S1_9BACT</name>